<keyword evidence="1" id="KW-0472">Membrane</keyword>
<keyword evidence="1" id="KW-0812">Transmembrane</keyword>
<dbReference type="EMBL" id="GU474850">
    <property type="protein sequence ID" value="ADI16937.1"/>
    <property type="molecule type" value="Genomic_DNA"/>
</dbReference>
<evidence type="ECO:0000313" key="2">
    <source>
        <dbReference type="EMBL" id="ADI16937.1"/>
    </source>
</evidence>
<keyword evidence="1" id="KW-1133">Transmembrane helix</keyword>
<dbReference type="AlphaFoldDB" id="E0XR96"/>
<evidence type="ECO:0000256" key="1">
    <source>
        <dbReference type="SAM" id="Phobius"/>
    </source>
</evidence>
<reference evidence="2" key="1">
    <citation type="journal article" date="2011" name="Environ. Microbiol.">
        <title>Time-series analyses of Monterey Bay coastal microbial picoplankton using a 'genome proxy' microarray.</title>
        <authorList>
            <person name="Rich V.I."/>
            <person name="Pham V.D."/>
            <person name="Eppley J."/>
            <person name="Shi Y."/>
            <person name="DeLong E.F."/>
        </authorList>
    </citation>
    <scope>NUCLEOTIDE SEQUENCE</scope>
</reference>
<accession>E0XR96</accession>
<protein>
    <submittedName>
        <fullName evidence="2">Uncharacterized protein</fullName>
    </submittedName>
</protein>
<feature type="transmembrane region" description="Helical" evidence="1">
    <location>
        <begin position="6"/>
        <end position="25"/>
    </location>
</feature>
<organism evidence="2">
    <name type="scientific">uncultured Fidelibacterota bacterium HF0010_18O13</name>
    <dbReference type="NCBI Taxonomy" id="710789"/>
    <lineage>
        <taxon>Bacteria</taxon>
        <taxon>Pseudomonadati</taxon>
        <taxon>Fidelibacterota</taxon>
        <taxon>environmental samples</taxon>
    </lineage>
</organism>
<sequence length="57" mass="6467">MSVYSTVSLYSYIEVFLGSIIRISLWARPSYSYFRIVSTDLPIETSYVLKPGQSKPG</sequence>
<proteinExistence type="predicted"/>
<name>E0XR96_9BACT</name>